<evidence type="ECO:0000259" key="3">
    <source>
        <dbReference type="PROSITE" id="PS50977"/>
    </source>
</evidence>
<feature type="DNA-binding region" description="H-T-H motif" evidence="2">
    <location>
        <begin position="30"/>
        <end position="49"/>
    </location>
</feature>
<dbReference type="RefSeq" id="WP_090521721.1">
    <property type="nucleotide sequence ID" value="NZ_FNAH01000002.1"/>
</dbReference>
<dbReference type="AlphaFoldDB" id="A0A1G6XUC8"/>
<dbReference type="Gene3D" id="1.10.357.10">
    <property type="entry name" value="Tetracycline Repressor, domain 2"/>
    <property type="match status" value="1"/>
</dbReference>
<dbReference type="STRING" id="591205.SAMN05421538_102481"/>
<evidence type="ECO:0000313" key="5">
    <source>
        <dbReference type="Proteomes" id="UP000199344"/>
    </source>
</evidence>
<evidence type="ECO:0000313" key="4">
    <source>
        <dbReference type="EMBL" id="SDD81007.1"/>
    </source>
</evidence>
<accession>A0A1G6XUC8</accession>
<proteinExistence type="predicted"/>
<dbReference type="PANTHER" id="PTHR30055">
    <property type="entry name" value="HTH-TYPE TRANSCRIPTIONAL REGULATOR RUTR"/>
    <property type="match status" value="1"/>
</dbReference>
<dbReference type="Proteomes" id="UP000199344">
    <property type="component" value="Unassembled WGS sequence"/>
</dbReference>
<dbReference type="Pfam" id="PF00440">
    <property type="entry name" value="TetR_N"/>
    <property type="match status" value="1"/>
</dbReference>
<dbReference type="EMBL" id="FNAH01000002">
    <property type="protein sequence ID" value="SDD81007.1"/>
    <property type="molecule type" value="Genomic_DNA"/>
</dbReference>
<dbReference type="Gene3D" id="1.10.10.60">
    <property type="entry name" value="Homeodomain-like"/>
    <property type="match status" value="1"/>
</dbReference>
<dbReference type="PANTHER" id="PTHR30055:SF146">
    <property type="entry name" value="HTH-TYPE TRANSCRIPTIONAL DUAL REGULATOR CECR"/>
    <property type="match status" value="1"/>
</dbReference>
<dbReference type="InterPro" id="IPR050109">
    <property type="entry name" value="HTH-type_TetR-like_transc_reg"/>
</dbReference>
<dbReference type="PRINTS" id="PR00455">
    <property type="entry name" value="HTHTETR"/>
</dbReference>
<feature type="domain" description="HTH tetR-type" evidence="3">
    <location>
        <begin position="7"/>
        <end position="67"/>
    </location>
</feature>
<gene>
    <name evidence="4" type="ORF">SAMN05421538_102481</name>
</gene>
<dbReference type="InterPro" id="IPR001647">
    <property type="entry name" value="HTH_TetR"/>
</dbReference>
<dbReference type="GO" id="GO:0000976">
    <property type="term" value="F:transcription cis-regulatory region binding"/>
    <property type="evidence" value="ECO:0007669"/>
    <property type="project" value="TreeGrafter"/>
</dbReference>
<dbReference type="GO" id="GO:0003700">
    <property type="term" value="F:DNA-binding transcription factor activity"/>
    <property type="evidence" value="ECO:0007669"/>
    <property type="project" value="TreeGrafter"/>
</dbReference>
<evidence type="ECO:0000256" key="2">
    <source>
        <dbReference type="PROSITE-ProRule" id="PRU00335"/>
    </source>
</evidence>
<evidence type="ECO:0000256" key="1">
    <source>
        <dbReference type="ARBA" id="ARBA00023125"/>
    </source>
</evidence>
<dbReference type="PROSITE" id="PS50977">
    <property type="entry name" value="HTH_TETR_2"/>
    <property type="match status" value="1"/>
</dbReference>
<dbReference type="OrthoDB" id="7914379at2"/>
<dbReference type="SUPFAM" id="SSF46689">
    <property type="entry name" value="Homeodomain-like"/>
    <property type="match status" value="1"/>
</dbReference>
<keyword evidence="5" id="KW-1185">Reference proteome</keyword>
<name>A0A1G6XUC8_9RHOB</name>
<organism evidence="4 5">
    <name type="scientific">Paracoccus isoporae</name>
    <dbReference type="NCBI Taxonomy" id="591205"/>
    <lineage>
        <taxon>Bacteria</taxon>
        <taxon>Pseudomonadati</taxon>
        <taxon>Pseudomonadota</taxon>
        <taxon>Alphaproteobacteria</taxon>
        <taxon>Rhodobacterales</taxon>
        <taxon>Paracoccaceae</taxon>
        <taxon>Paracoccus</taxon>
    </lineage>
</organism>
<reference evidence="4 5" key="1">
    <citation type="submission" date="2016-10" db="EMBL/GenBank/DDBJ databases">
        <authorList>
            <person name="de Groot N.N."/>
        </authorList>
    </citation>
    <scope>NUCLEOTIDE SEQUENCE [LARGE SCALE GENOMIC DNA]</scope>
    <source>
        <strain evidence="4 5">DSM 22220</strain>
    </source>
</reference>
<sequence>MRDENRKKRHETIAAAAYALLAEHGYGGTSMLRVAKTASASNETLYRWYGDKDGLFAQMIEDNAAEIRDMLTAALSGSDAPEATLRAAAPVLLRMLVGDRAVLLNRAAAADATGRLGAAISAGGRGQVMPLLDRVMARLCADAPGEAERMTGWLLALLIGDWQIRRVIGEMARPGEAEIAARSAAAVDGVLRLIGDLPGGKAPG</sequence>
<dbReference type="InterPro" id="IPR009057">
    <property type="entry name" value="Homeodomain-like_sf"/>
</dbReference>
<protein>
    <submittedName>
        <fullName evidence="4">DNA-binding transcriptional regulator, AcrR family</fullName>
    </submittedName>
</protein>
<keyword evidence="1 2" id="KW-0238">DNA-binding</keyword>